<evidence type="ECO:0000256" key="1">
    <source>
        <dbReference type="ARBA" id="ARBA00022714"/>
    </source>
</evidence>
<dbReference type="GeneID" id="79792416"/>
<name>A0ABY9AV36_PARCI</name>
<keyword evidence="3" id="KW-0408">Iron</keyword>
<evidence type="ECO:0000256" key="6">
    <source>
        <dbReference type="ARBA" id="ARBA00023125"/>
    </source>
</evidence>
<organism evidence="10 11">
    <name type="scientific">Paracidovorax citrulli</name>
    <name type="common">Acidovorax citrulli</name>
    <dbReference type="NCBI Taxonomy" id="80869"/>
    <lineage>
        <taxon>Bacteria</taxon>
        <taxon>Pseudomonadati</taxon>
        <taxon>Pseudomonadota</taxon>
        <taxon>Betaproteobacteria</taxon>
        <taxon>Burkholderiales</taxon>
        <taxon>Comamonadaceae</taxon>
        <taxon>Paracidovorax</taxon>
    </lineage>
</organism>
<dbReference type="Gene3D" id="1.10.1660.10">
    <property type="match status" value="1"/>
</dbReference>
<feature type="region of interest" description="Disordered" evidence="8">
    <location>
        <begin position="1"/>
        <end position="34"/>
    </location>
</feature>
<sequence>MPPASRHAPPSATPGASIRPAAEARSRRPGRADVPELTVGEVAERSGLAVSALHFYESKGLIASVRSAGNQRRYPRSVLRRVAVIKIAQRMGLPLATIAGALQALPEGRTPTVADWRRLSAAWREELDERIATLTRLRDQLDGCIGCGCLSLRACPLRNPDDALGAEGAGPHFSPDPAARRRTR</sequence>
<dbReference type="PROSITE" id="PS00552">
    <property type="entry name" value="HTH_MERR_1"/>
    <property type="match status" value="1"/>
</dbReference>
<evidence type="ECO:0000259" key="9">
    <source>
        <dbReference type="PROSITE" id="PS50937"/>
    </source>
</evidence>
<keyword evidence="4" id="KW-0411">Iron-sulfur</keyword>
<dbReference type="SUPFAM" id="SSF46955">
    <property type="entry name" value="Putative DNA-binding domain"/>
    <property type="match status" value="1"/>
</dbReference>
<dbReference type="NCBIfam" id="TIGR01950">
    <property type="entry name" value="SoxR"/>
    <property type="match status" value="1"/>
</dbReference>
<evidence type="ECO:0000313" key="10">
    <source>
        <dbReference type="EMBL" id="WIY50741.1"/>
    </source>
</evidence>
<feature type="compositionally biased region" description="Basic and acidic residues" evidence="8">
    <location>
        <begin position="22"/>
        <end position="34"/>
    </location>
</feature>
<keyword evidence="5" id="KW-0805">Transcription regulation</keyword>
<gene>
    <name evidence="10" type="primary">soxR</name>
    <name evidence="10" type="ORF">QRO08_09305</name>
</gene>
<dbReference type="Pfam" id="PF09278">
    <property type="entry name" value="MerR-DNA-bind"/>
    <property type="match status" value="1"/>
</dbReference>
<dbReference type="InterPro" id="IPR047057">
    <property type="entry name" value="MerR_fam"/>
</dbReference>
<dbReference type="PANTHER" id="PTHR30204">
    <property type="entry name" value="REDOX-CYCLING DRUG-SENSING TRANSCRIPTIONAL ACTIVATOR SOXR"/>
    <property type="match status" value="1"/>
</dbReference>
<protein>
    <submittedName>
        <fullName evidence="10">Redox-sensitive transcriptional activator SoxR</fullName>
    </submittedName>
</protein>
<dbReference type="InterPro" id="IPR010211">
    <property type="entry name" value="Redox-sen_tscrpt-act_SoxR"/>
</dbReference>
<dbReference type="InterPro" id="IPR015358">
    <property type="entry name" value="Tscrpt_reg_MerR_DNA-bd"/>
</dbReference>
<evidence type="ECO:0000256" key="4">
    <source>
        <dbReference type="ARBA" id="ARBA00023014"/>
    </source>
</evidence>
<dbReference type="SMART" id="SM00422">
    <property type="entry name" value="HTH_MERR"/>
    <property type="match status" value="1"/>
</dbReference>
<reference evidence="10 11" key="1">
    <citation type="submission" date="2023-06" db="EMBL/GenBank/DDBJ databases">
        <authorList>
            <person name="Ham H."/>
            <person name="Park D.S."/>
        </authorList>
    </citation>
    <scope>NUCLEOTIDE SEQUENCE [LARGE SCALE GENOMIC DNA]</scope>
    <source>
        <strain evidence="10 11">KACC 17005</strain>
    </source>
</reference>
<feature type="region of interest" description="Disordered" evidence="8">
    <location>
        <begin position="165"/>
        <end position="184"/>
    </location>
</feature>
<evidence type="ECO:0000313" key="11">
    <source>
        <dbReference type="Proteomes" id="UP001242732"/>
    </source>
</evidence>
<evidence type="ECO:0000256" key="5">
    <source>
        <dbReference type="ARBA" id="ARBA00023015"/>
    </source>
</evidence>
<dbReference type="Proteomes" id="UP001242732">
    <property type="component" value="Chromosome"/>
</dbReference>
<proteinExistence type="predicted"/>
<accession>A0ABY9AV36</accession>
<dbReference type="CDD" id="cd01110">
    <property type="entry name" value="HTH_SoxR"/>
    <property type="match status" value="1"/>
</dbReference>
<dbReference type="PANTHER" id="PTHR30204:SF0">
    <property type="entry name" value="REDOX-SENSITIVE TRANSCRIPTIONAL ACTIVATOR SOXR"/>
    <property type="match status" value="1"/>
</dbReference>
<dbReference type="InterPro" id="IPR000551">
    <property type="entry name" value="MerR-type_HTH_dom"/>
</dbReference>
<dbReference type="PROSITE" id="PS50937">
    <property type="entry name" value="HTH_MERR_2"/>
    <property type="match status" value="1"/>
</dbReference>
<keyword evidence="11" id="KW-1185">Reference proteome</keyword>
<dbReference type="PRINTS" id="PR00040">
    <property type="entry name" value="HTHMERR"/>
</dbReference>
<dbReference type="InterPro" id="IPR009061">
    <property type="entry name" value="DNA-bd_dom_put_sf"/>
</dbReference>
<dbReference type="Pfam" id="PF00376">
    <property type="entry name" value="MerR"/>
    <property type="match status" value="1"/>
</dbReference>
<dbReference type="EMBL" id="CP127363">
    <property type="protein sequence ID" value="WIY50741.1"/>
    <property type="molecule type" value="Genomic_DNA"/>
</dbReference>
<keyword evidence="6" id="KW-0238">DNA-binding</keyword>
<evidence type="ECO:0000256" key="3">
    <source>
        <dbReference type="ARBA" id="ARBA00023004"/>
    </source>
</evidence>
<feature type="domain" description="HTH merR-type" evidence="9">
    <location>
        <begin position="36"/>
        <end position="104"/>
    </location>
</feature>
<keyword evidence="7" id="KW-0804">Transcription</keyword>
<evidence type="ECO:0000256" key="2">
    <source>
        <dbReference type="ARBA" id="ARBA00022723"/>
    </source>
</evidence>
<keyword evidence="1" id="KW-0001">2Fe-2S</keyword>
<evidence type="ECO:0000256" key="7">
    <source>
        <dbReference type="ARBA" id="ARBA00023163"/>
    </source>
</evidence>
<keyword evidence="2" id="KW-0479">Metal-binding</keyword>
<dbReference type="RefSeq" id="WP_011795390.1">
    <property type="nucleotide sequence ID" value="NZ_CP029373.1"/>
</dbReference>
<evidence type="ECO:0000256" key="8">
    <source>
        <dbReference type="SAM" id="MobiDB-lite"/>
    </source>
</evidence>